<accession>A0A7R6PB04</accession>
<reference evidence="2 3" key="1">
    <citation type="journal article" date="2008" name="Int. J. Syst. Evol. Microbiol.">
        <title>Amphritea japonica sp. nov. and Amphritea balenae sp. nov., isolated from the sediment adjacent to sperm whale carcasses off Kagoshima, Japan.</title>
        <authorList>
            <person name="Miyazaki M."/>
            <person name="Nogi Y."/>
            <person name="Fujiwara Y."/>
            <person name="Kawato M."/>
            <person name="Nagahama T."/>
            <person name="Kubokawa K."/>
            <person name="Horikoshi K."/>
        </authorList>
    </citation>
    <scope>NUCLEOTIDE SEQUENCE [LARGE SCALE GENOMIC DNA]</scope>
    <source>
        <strain evidence="2 3">ATCC BAA-1530</strain>
    </source>
</reference>
<evidence type="ECO:0000313" key="3">
    <source>
        <dbReference type="Proteomes" id="UP000595663"/>
    </source>
</evidence>
<protein>
    <submittedName>
        <fullName evidence="2">Cupin</fullName>
    </submittedName>
</protein>
<dbReference type="CDD" id="cd20303">
    <property type="entry name" value="cupin_ChrR_1"/>
    <property type="match status" value="1"/>
</dbReference>
<proteinExistence type="predicted"/>
<dbReference type="Gene3D" id="2.60.120.10">
    <property type="entry name" value="Jelly Rolls"/>
    <property type="match status" value="1"/>
</dbReference>
<evidence type="ECO:0000259" key="1">
    <source>
        <dbReference type="Pfam" id="PF12973"/>
    </source>
</evidence>
<dbReference type="EMBL" id="AP014545">
    <property type="protein sequence ID" value="BBB25821.1"/>
    <property type="molecule type" value="Genomic_DNA"/>
</dbReference>
<evidence type="ECO:0000313" key="2">
    <source>
        <dbReference type="EMBL" id="BBB25821.1"/>
    </source>
</evidence>
<gene>
    <name evidence="2" type="ORF">AMJAP_1226</name>
</gene>
<dbReference type="SUPFAM" id="SSF51182">
    <property type="entry name" value="RmlC-like cupins"/>
    <property type="match status" value="1"/>
</dbReference>
<dbReference type="RefSeq" id="WP_019621420.1">
    <property type="nucleotide sequence ID" value="NZ_AP014545.1"/>
</dbReference>
<sequence length="222" mass="24928">MLNMNFTQSVSIDTHSLKWVASPMPGVVRKPLAREEAEQGHATSIVCYEPGASFSSHGHPKGEEILVLEGVFSDQTGDYQAGTYFRNPEGFSHAPFSKEGCTILVKLHQFQADDSAHLAIQTNNAKWHRVNDSLEYLGLHHHKDEQVFMMRSGAELKVDLDEALKGLEIYVISGELLENGHRFSAGSWLRRPALNKKLHNDSQEDCYQLGSDTVVWIKMNHL</sequence>
<dbReference type="InterPro" id="IPR011051">
    <property type="entry name" value="RmlC_Cupin_sf"/>
</dbReference>
<keyword evidence="3" id="KW-1185">Reference proteome</keyword>
<dbReference type="OrthoDB" id="9801227at2"/>
<dbReference type="AlphaFoldDB" id="A0A7R6PB04"/>
<feature type="domain" description="ChrR-like cupin" evidence="1">
    <location>
        <begin position="8"/>
        <end position="110"/>
    </location>
</feature>
<organism evidence="2 3">
    <name type="scientific">Amphritea japonica ATCC BAA-1530</name>
    <dbReference type="NCBI Taxonomy" id="1278309"/>
    <lineage>
        <taxon>Bacteria</taxon>
        <taxon>Pseudomonadati</taxon>
        <taxon>Pseudomonadota</taxon>
        <taxon>Gammaproteobacteria</taxon>
        <taxon>Oceanospirillales</taxon>
        <taxon>Oceanospirillaceae</taxon>
        <taxon>Amphritea</taxon>
    </lineage>
</organism>
<dbReference type="InterPro" id="IPR025979">
    <property type="entry name" value="ChrR-like_cupin_dom"/>
</dbReference>
<name>A0A7R6PB04_9GAMM</name>
<dbReference type="Proteomes" id="UP000595663">
    <property type="component" value="Chromosome"/>
</dbReference>
<dbReference type="KEGG" id="ajp:AMJAP_1226"/>
<feature type="domain" description="ChrR-like cupin" evidence="1">
    <location>
        <begin position="117"/>
        <end position="196"/>
    </location>
</feature>
<dbReference type="Pfam" id="PF12973">
    <property type="entry name" value="Cupin_7"/>
    <property type="match status" value="2"/>
</dbReference>
<dbReference type="InterPro" id="IPR014710">
    <property type="entry name" value="RmlC-like_jellyroll"/>
</dbReference>